<dbReference type="Proteomes" id="UP000075613">
    <property type="component" value="Unassembled WGS sequence"/>
</dbReference>
<evidence type="ECO:0000256" key="7">
    <source>
        <dbReference type="ARBA" id="ARBA00022989"/>
    </source>
</evidence>
<comment type="subcellular location">
    <subcellularLocation>
        <location evidence="1">Cell inner membrane</location>
        <topology evidence="1">Multi-pass membrane protein</topology>
    </subcellularLocation>
    <subcellularLocation>
        <location evidence="9">Cell membrane</location>
        <topology evidence="9">Multi-pass membrane protein</topology>
    </subcellularLocation>
</comment>
<evidence type="ECO:0000259" key="10">
    <source>
        <dbReference type="PROSITE" id="PS50928"/>
    </source>
</evidence>
<evidence type="ECO:0000256" key="4">
    <source>
        <dbReference type="ARBA" id="ARBA00022475"/>
    </source>
</evidence>
<proteinExistence type="inferred from homology"/>
<reference evidence="11 12" key="1">
    <citation type="journal article" date="2015" name="Int. J. Syst. Evol. Microbiol.">
        <title>Burkholderia monticola sp. nov., isolated from mountain soil.</title>
        <authorList>
            <person name="Baek I."/>
            <person name="Seo B."/>
            <person name="Lee I."/>
            <person name="Yi H."/>
            <person name="Chun J."/>
        </authorList>
    </citation>
    <scope>NUCLEOTIDE SEQUENCE [LARGE SCALE GENOMIC DNA]</scope>
    <source>
        <strain evidence="11 12">JC2948</strain>
    </source>
</reference>
<dbReference type="CDD" id="cd06261">
    <property type="entry name" value="TM_PBP2"/>
    <property type="match status" value="1"/>
</dbReference>
<evidence type="ECO:0000256" key="5">
    <source>
        <dbReference type="ARBA" id="ARBA00022692"/>
    </source>
</evidence>
<evidence type="ECO:0000256" key="6">
    <source>
        <dbReference type="ARBA" id="ARBA00022970"/>
    </source>
</evidence>
<evidence type="ECO:0000256" key="3">
    <source>
        <dbReference type="ARBA" id="ARBA00022448"/>
    </source>
</evidence>
<keyword evidence="4" id="KW-1003">Cell membrane</keyword>
<dbReference type="OrthoDB" id="6534575at2"/>
<dbReference type="GO" id="GO:0006865">
    <property type="term" value="P:amino acid transport"/>
    <property type="evidence" value="ECO:0007669"/>
    <property type="project" value="UniProtKB-KW"/>
</dbReference>
<dbReference type="InterPro" id="IPR000515">
    <property type="entry name" value="MetI-like"/>
</dbReference>
<dbReference type="PANTHER" id="PTHR30614:SF37">
    <property type="entry name" value="AMINO-ACID ABC TRANSPORTER PERMEASE PROTEIN YHDX-RELATED"/>
    <property type="match status" value="1"/>
</dbReference>
<evidence type="ECO:0000256" key="9">
    <source>
        <dbReference type="RuleBase" id="RU363032"/>
    </source>
</evidence>
<keyword evidence="5 9" id="KW-0812">Transmembrane</keyword>
<feature type="transmembrane region" description="Helical" evidence="9">
    <location>
        <begin position="20"/>
        <end position="45"/>
    </location>
</feature>
<comment type="caution">
    <text evidence="11">The sequence shown here is derived from an EMBL/GenBank/DDBJ whole genome shotgun (WGS) entry which is preliminary data.</text>
</comment>
<evidence type="ECO:0000256" key="8">
    <source>
        <dbReference type="ARBA" id="ARBA00023136"/>
    </source>
</evidence>
<evidence type="ECO:0000313" key="12">
    <source>
        <dbReference type="Proteomes" id="UP000075613"/>
    </source>
</evidence>
<dbReference type="Gene3D" id="1.10.3720.10">
    <property type="entry name" value="MetI-like"/>
    <property type="match status" value="1"/>
</dbReference>
<dbReference type="SUPFAM" id="SSF161098">
    <property type="entry name" value="MetI-like"/>
    <property type="match status" value="1"/>
</dbReference>
<evidence type="ECO:0000313" key="11">
    <source>
        <dbReference type="EMBL" id="KXU82101.1"/>
    </source>
</evidence>
<dbReference type="PANTHER" id="PTHR30614">
    <property type="entry name" value="MEMBRANE COMPONENT OF AMINO ACID ABC TRANSPORTER"/>
    <property type="match status" value="1"/>
</dbReference>
<dbReference type="AlphaFoldDB" id="A0A149PAP6"/>
<dbReference type="Pfam" id="PF00528">
    <property type="entry name" value="BPD_transp_1"/>
    <property type="match status" value="1"/>
</dbReference>
<accession>A0A149PAP6</accession>
<keyword evidence="8 9" id="KW-0472">Membrane</keyword>
<evidence type="ECO:0000256" key="2">
    <source>
        <dbReference type="ARBA" id="ARBA00010072"/>
    </source>
</evidence>
<name>A0A149PAP6_9BURK</name>
<feature type="transmembrane region" description="Helical" evidence="9">
    <location>
        <begin position="81"/>
        <end position="103"/>
    </location>
</feature>
<organism evidence="11 12">
    <name type="scientific">Paraburkholderia monticola</name>
    <dbReference type="NCBI Taxonomy" id="1399968"/>
    <lineage>
        <taxon>Bacteria</taxon>
        <taxon>Pseudomonadati</taxon>
        <taxon>Pseudomonadota</taxon>
        <taxon>Betaproteobacteria</taxon>
        <taxon>Burkholderiales</taxon>
        <taxon>Burkholderiaceae</taxon>
        <taxon>Paraburkholderia</taxon>
    </lineage>
</organism>
<dbReference type="PROSITE" id="PS50928">
    <property type="entry name" value="ABC_TM1"/>
    <property type="match status" value="1"/>
</dbReference>
<dbReference type="InterPro" id="IPR010065">
    <property type="entry name" value="AA_ABC_transptr_permease_3TM"/>
</dbReference>
<dbReference type="InterPro" id="IPR035906">
    <property type="entry name" value="MetI-like_sf"/>
</dbReference>
<keyword evidence="12" id="KW-1185">Reference proteome</keyword>
<dbReference type="RefSeq" id="WP_062136504.1">
    <property type="nucleotide sequence ID" value="NZ_LRBG01000039.1"/>
</dbReference>
<keyword evidence="6" id="KW-0029">Amino-acid transport</keyword>
<feature type="transmembrane region" description="Helical" evidence="9">
    <location>
        <begin position="184"/>
        <end position="204"/>
    </location>
</feature>
<sequence>MDFLHPLLPFAWRFIEAMGVTIELTALSFAMAFALGIALTVMAVCPLTPLRWFAATYVEIMRMTPLLALLLLFVFGLPKLGFMYSLTASSVLVLGFYTAAWVAEVLKAGVNAVPAGQVEAARSIGMRFGQVLANVVIPQAMRTVIPPLGNLFVNQIKASSIAAAIGVFDITYTAQRINFETAQAVPTFAAAMVAYMALTIPLGLMMRRLERKMAVAR</sequence>
<dbReference type="GO" id="GO:0043190">
    <property type="term" value="C:ATP-binding cassette (ABC) transporter complex"/>
    <property type="evidence" value="ECO:0007669"/>
    <property type="project" value="InterPro"/>
</dbReference>
<dbReference type="InterPro" id="IPR043429">
    <property type="entry name" value="ArtM/GltK/GlnP/TcyL/YhdX-like"/>
</dbReference>
<keyword evidence="3 9" id="KW-0813">Transport</keyword>
<gene>
    <name evidence="11" type="ORF">CI15_31450</name>
</gene>
<protein>
    <recommendedName>
        <fullName evidence="10">ABC transmembrane type-1 domain-containing protein</fullName>
    </recommendedName>
</protein>
<dbReference type="STRING" id="1399968.CI15_31450"/>
<feature type="domain" description="ABC transmembrane type-1" evidence="10">
    <location>
        <begin position="18"/>
        <end position="206"/>
    </location>
</feature>
<keyword evidence="7 9" id="KW-1133">Transmembrane helix</keyword>
<dbReference type="GO" id="GO:0022857">
    <property type="term" value="F:transmembrane transporter activity"/>
    <property type="evidence" value="ECO:0007669"/>
    <property type="project" value="InterPro"/>
</dbReference>
<comment type="similarity">
    <text evidence="2">Belongs to the binding-protein-dependent transport system permease family. HisMQ subfamily.</text>
</comment>
<dbReference type="EMBL" id="LRBG01000039">
    <property type="protein sequence ID" value="KXU82101.1"/>
    <property type="molecule type" value="Genomic_DNA"/>
</dbReference>
<dbReference type="NCBIfam" id="TIGR01726">
    <property type="entry name" value="HEQRo_perm_3TM"/>
    <property type="match status" value="1"/>
</dbReference>
<feature type="transmembrane region" description="Helical" evidence="9">
    <location>
        <begin position="52"/>
        <end position="75"/>
    </location>
</feature>
<evidence type="ECO:0000256" key="1">
    <source>
        <dbReference type="ARBA" id="ARBA00004429"/>
    </source>
</evidence>